<reference evidence="2 3" key="1">
    <citation type="submission" date="2024-03" db="EMBL/GenBank/DDBJ databases">
        <title>Chitinophaga caseinilytica sp. nov., a casein hydrolysing bacterium isolated from forest soil.</title>
        <authorList>
            <person name="Lee D.S."/>
            <person name="Han D.M."/>
            <person name="Baek J.H."/>
            <person name="Choi D.G."/>
            <person name="Jeon J.H."/>
            <person name="Jeon C.O."/>
        </authorList>
    </citation>
    <scope>NUCLEOTIDE SEQUENCE [LARGE SCALE GENOMIC DNA]</scope>
    <source>
        <strain evidence="2 3">KACC 19118</strain>
    </source>
</reference>
<gene>
    <name evidence="2" type="ORF">WJU22_15920</name>
</gene>
<feature type="signal peptide" evidence="1">
    <location>
        <begin position="1"/>
        <end position="23"/>
    </location>
</feature>
<protein>
    <recommendedName>
        <fullName evidence="4">WWE domain-containing protein</fullName>
    </recommendedName>
</protein>
<dbReference type="EMBL" id="CP150096">
    <property type="protein sequence ID" value="WZN44384.1"/>
    <property type="molecule type" value="Genomic_DNA"/>
</dbReference>
<feature type="chain" id="PRO_5045113407" description="WWE domain-containing protein" evidence="1">
    <location>
        <begin position="24"/>
        <end position="134"/>
    </location>
</feature>
<accession>A0ABZ2YY52</accession>
<evidence type="ECO:0000313" key="2">
    <source>
        <dbReference type="EMBL" id="WZN44384.1"/>
    </source>
</evidence>
<proteinExistence type="predicted"/>
<sequence>MKSTMKMAMLAAVLGIASPKVFASAGFCVETMTAAFDWSKSATGTWAGMHEGKMHWYKLDAKGGLWQSHDGKKWAADKAGTWMDKEGKWLKVHEGKLVWSTDGNAWSEVPEWKWEGADGKWYKFDTNWKLWVNG</sequence>
<dbReference type="Proteomes" id="UP001449657">
    <property type="component" value="Chromosome"/>
</dbReference>
<evidence type="ECO:0000313" key="3">
    <source>
        <dbReference type="Proteomes" id="UP001449657"/>
    </source>
</evidence>
<dbReference type="RefSeq" id="WP_341839168.1">
    <property type="nucleotide sequence ID" value="NZ_CP149792.1"/>
</dbReference>
<name>A0ABZ2YY52_9BACT</name>
<evidence type="ECO:0008006" key="4">
    <source>
        <dbReference type="Google" id="ProtNLM"/>
    </source>
</evidence>
<organism evidence="2 3">
    <name type="scientific">Chitinophaga caseinilytica</name>
    <dbReference type="NCBI Taxonomy" id="2267521"/>
    <lineage>
        <taxon>Bacteria</taxon>
        <taxon>Pseudomonadati</taxon>
        <taxon>Bacteroidota</taxon>
        <taxon>Chitinophagia</taxon>
        <taxon>Chitinophagales</taxon>
        <taxon>Chitinophagaceae</taxon>
        <taxon>Chitinophaga</taxon>
    </lineage>
</organism>
<keyword evidence="1" id="KW-0732">Signal</keyword>
<keyword evidence="3" id="KW-1185">Reference proteome</keyword>
<evidence type="ECO:0000256" key="1">
    <source>
        <dbReference type="SAM" id="SignalP"/>
    </source>
</evidence>